<dbReference type="SUPFAM" id="SSF53448">
    <property type="entry name" value="Nucleotide-diphospho-sugar transferases"/>
    <property type="match status" value="1"/>
</dbReference>
<keyword evidence="1" id="KW-0802">TPR repeat</keyword>
<dbReference type="PROSITE" id="PS50005">
    <property type="entry name" value="TPR"/>
    <property type="match status" value="3"/>
</dbReference>
<evidence type="ECO:0000256" key="1">
    <source>
        <dbReference type="PROSITE-ProRule" id="PRU00339"/>
    </source>
</evidence>
<protein>
    <submittedName>
        <fullName evidence="3">Tetratricopeptide repeat protein</fullName>
    </submittedName>
</protein>
<comment type="caution">
    <text evidence="3">The sequence shown here is derived from an EMBL/GenBank/DDBJ whole genome shotgun (WGS) entry which is preliminary data.</text>
</comment>
<dbReference type="SUPFAM" id="SSF48452">
    <property type="entry name" value="TPR-like"/>
    <property type="match status" value="1"/>
</dbReference>
<reference evidence="3" key="1">
    <citation type="submission" date="2019-12" db="EMBL/GenBank/DDBJ databases">
        <title>High-Quality draft genome sequences of three cyanobacteria isolated from the limestone walls of the Old Cathedral of Coimbra.</title>
        <authorList>
            <person name="Tiago I."/>
            <person name="Soares F."/>
            <person name="Portugal A."/>
        </authorList>
    </citation>
    <scope>NUCLEOTIDE SEQUENCE</scope>
    <source>
        <strain evidence="3">A</strain>
    </source>
</reference>
<dbReference type="CDD" id="cd02511">
    <property type="entry name" value="Beta4Glucosyltransferase"/>
    <property type="match status" value="1"/>
</dbReference>
<dbReference type="SMART" id="SM00028">
    <property type="entry name" value="TPR"/>
    <property type="match status" value="5"/>
</dbReference>
<name>A0A8J7Z3Y9_9CYAN</name>
<evidence type="ECO:0000313" key="3">
    <source>
        <dbReference type="EMBL" id="NDJ17746.1"/>
    </source>
</evidence>
<dbReference type="Gene3D" id="1.25.40.10">
    <property type="entry name" value="Tetratricopeptide repeat domain"/>
    <property type="match status" value="2"/>
</dbReference>
<dbReference type="PANTHER" id="PTHR43630:SF2">
    <property type="entry name" value="GLYCOSYLTRANSFERASE"/>
    <property type="match status" value="1"/>
</dbReference>
<gene>
    <name evidence="3" type="ORF">GS601_10660</name>
</gene>
<keyword evidence="4" id="KW-1185">Reference proteome</keyword>
<feature type="domain" description="Glycosyltransferase 2-like" evidence="2">
    <location>
        <begin position="4"/>
        <end position="159"/>
    </location>
</feature>
<dbReference type="AlphaFoldDB" id="A0A8J7Z3Y9"/>
<dbReference type="InterPro" id="IPR029044">
    <property type="entry name" value="Nucleotide-diphossugar_trans"/>
</dbReference>
<dbReference type="Pfam" id="PF00535">
    <property type="entry name" value="Glycos_transf_2"/>
    <property type="match status" value="1"/>
</dbReference>
<dbReference type="InterPro" id="IPR011990">
    <property type="entry name" value="TPR-like_helical_dom_sf"/>
</dbReference>
<dbReference type="EMBL" id="WVIE01000010">
    <property type="protein sequence ID" value="NDJ17746.1"/>
    <property type="molecule type" value="Genomic_DNA"/>
</dbReference>
<dbReference type="PANTHER" id="PTHR43630">
    <property type="entry name" value="POLY-BETA-1,6-N-ACETYL-D-GLUCOSAMINE SYNTHASE"/>
    <property type="match status" value="1"/>
</dbReference>
<dbReference type="Proteomes" id="UP000646053">
    <property type="component" value="Unassembled WGS sequence"/>
</dbReference>
<feature type="repeat" description="TPR" evidence="1">
    <location>
        <begin position="356"/>
        <end position="389"/>
    </location>
</feature>
<dbReference type="PROSITE" id="PS50293">
    <property type="entry name" value="TPR_REGION"/>
    <property type="match status" value="2"/>
</dbReference>
<feature type="repeat" description="TPR" evidence="1">
    <location>
        <begin position="322"/>
        <end position="355"/>
    </location>
</feature>
<dbReference type="Pfam" id="PF00515">
    <property type="entry name" value="TPR_1"/>
    <property type="match status" value="1"/>
</dbReference>
<dbReference type="Pfam" id="PF13414">
    <property type="entry name" value="TPR_11"/>
    <property type="match status" value="1"/>
</dbReference>
<dbReference type="InterPro" id="IPR001173">
    <property type="entry name" value="Glyco_trans_2-like"/>
</dbReference>
<evidence type="ECO:0000313" key="4">
    <source>
        <dbReference type="Proteomes" id="UP000646053"/>
    </source>
</evidence>
<organism evidence="3 4">
    <name type="scientific">Myxacorys almedinensis A</name>
    <dbReference type="NCBI Taxonomy" id="2690445"/>
    <lineage>
        <taxon>Bacteria</taxon>
        <taxon>Bacillati</taxon>
        <taxon>Cyanobacteriota</taxon>
        <taxon>Cyanophyceae</taxon>
        <taxon>Leptolyngbyales</taxon>
        <taxon>Leptolyngbyaceae</taxon>
        <taxon>Myxacorys</taxon>
        <taxon>Myxacorys almedinensis</taxon>
    </lineage>
</organism>
<feature type="repeat" description="TPR" evidence="1">
    <location>
        <begin position="288"/>
        <end position="321"/>
    </location>
</feature>
<accession>A0A8J7Z3Y9</accession>
<proteinExistence type="predicted"/>
<evidence type="ECO:0000259" key="2">
    <source>
        <dbReference type="Pfam" id="PF00535"/>
    </source>
</evidence>
<sequence length="408" mass="45799">MNISFCIIVKDEEERLLRCLESVRGVVNETIVVDTGSCDRTIDIARSYGASVYSFEWCNDFSAARNASLHYAQGDWVLVLDADEVLVPDIVPALKQVVESEQYLVINLLRHEVGASQSPYSMLSRLFRRHPDIAFTRPYHAMIDDRVAELLQREPNWRVGHLPEVAILHEGYRSDVIAARDKFNKARITMEGFLETHPHDPYVCSKLGALYVQIGQVETGLELLRRGLRAIHSNANEYPLSNALHDASTLYELHYHLGSVYAELHHFNQAEQHYQAAMQQPIPARLKLGAINNLGNILKDKGDLQNAVALYQQALQIDPTFSVGYYNLGMTLKAMGRLTDAIAQYKRAIALNPNYAEAHQNLGVALLKAGQVAESLEAFQSAIARYQQQGLPAGEQLKQSLQDMGFRV</sequence>
<dbReference type="Gene3D" id="3.90.550.10">
    <property type="entry name" value="Spore Coat Polysaccharide Biosynthesis Protein SpsA, Chain A"/>
    <property type="match status" value="1"/>
</dbReference>
<dbReference type="InterPro" id="IPR019734">
    <property type="entry name" value="TPR_rpt"/>
</dbReference>